<feature type="domain" description="PUM-HD" evidence="5">
    <location>
        <begin position="100"/>
        <end position="450"/>
    </location>
</feature>
<proteinExistence type="predicted"/>
<dbReference type="Gene3D" id="1.25.10.10">
    <property type="entry name" value="Leucine-rich Repeat Variant"/>
    <property type="match status" value="1"/>
</dbReference>
<evidence type="ECO:0000256" key="4">
    <source>
        <dbReference type="SAM" id="MobiDB-lite"/>
    </source>
</evidence>
<reference evidence="6" key="1">
    <citation type="submission" date="2018-07" db="EMBL/GenBank/DDBJ databases">
        <authorList>
            <person name="Quirk P.G."/>
            <person name="Krulwich T.A."/>
        </authorList>
    </citation>
    <scope>NUCLEOTIDE SEQUENCE</scope>
</reference>
<dbReference type="GO" id="GO:0005730">
    <property type="term" value="C:nucleolus"/>
    <property type="evidence" value="ECO:0007669"/>
    <property type="project" value="TreeGrafter"/>
</dbReference>
<dbReference type="InterPro" id="IPR012959">
    <property type="entry name" value="CPL_dom"/>
</dbReference>
<dbReference type="GO" id="GO:0006417">
    <property type="term" value="P:regulation of translation"/>
    <property type="evidence" value="ECO:0007669"/>
    <property type="project" value="TreeGrafter"/>
</dbReference>
<dbReference type="AlphaFoldDB" id="A0A336MGJ9"/>
<keyword evidence="1" id="KW-0677">Repeat</keyword>
<dbReference type="InterPro" id="IPR011989">
    <property type="entry name" value="ARM-like"/>
</dbReference>
<keyword evidence="2" id="KW-0694">RNA-binding</keyword>
<feature type="repeat" description="Pumilio" evidence="3">
    <location>
        <begin position="163"/>
        <end position="199"/>
    </location>
</feature>
<organism evidence="6">
    <name type="scientific">Culicoides sonorensis</name>
    <name type="common">Biting midge</name>
    <dbReference type="NCBI Taxonomy" id="179676"/>
    <lineage>
        <taxon>Eukaryota</taxon>
        <taxon>Metazoa</taxon>
        <taxon>Ecdysozoa</taxon>
        <taxon>Arthropoda</taxon>
        <taxon>Hexapoda</taxon>
        <taxon>Insecta</taxon>
        <taxon>Pterygota</taxon>
        <taxon>Neoptera</taxon>
        <taxon>Endopterygota</taxon>
        <taxon>Diptera</taxon>
        <taxon>Nematocera</taxon>
        <taxon>Chironomoidea</taxon>
        <taxon>Ceratopogonidae</taxon>
        <taxon>Ceratopogoninae</taxon>
        <taxon>Culicoides</taxon>
        <taxon>Monoculicoides</taxon>
    </lineage>
</organism>
<dbReference type="InterPro" id="IPR001313">
    <property type="entry name" value="Pumilio_RNA-bd_rpt"/>
</dbReference>
<dbReference type="InterPro" id="IPR016024">
    <property type="entry name" value="ARM-type_fold"/>
</dbReference>
<feature type="compositionally biased region" description="Basic residues" evidence="4">
    <location>
        <begin position="33"/>
        <end position="48"/>
    </location>
</feature>
<dbReference type="InterPro" id="IPR033133">
    <property type="entry name" value="PUM-HD"/>
</dbReference>
<dbReference type="PROSITE" id="PS50302">
    <property type="entry name" value="PUM"/>
    <property type="match status" value="1"/>
</dbReference>
<dbReference type="PROSITE" id="PS50303">
    <property type="entry name" value="PUM_HD"/>
    <property type="match status" value="1"/>
</dbReference>
<evidence type="ECO:0000313" key="6">
    <source>
        <dbReference type="EMBL" id="SSX29325.1"/>
    </source>
</evidence>
<dbReference type="PANTHER" id="PTHR13389:SF0">
    <property type="entry name" value="PUMILIO HOMOLOG 3"/>
    <property type="match status" value="1"/>
</dbReference>
<evidence type="ECO:0000256" key="1">
    <source>
        <dbReference type="ARBA" id="ARBA00022737"/>
    </source>
</evidence>
<dbReference type="EMBL" id="UFQT01001175">
    <property type="protein sequence ID" value="SSX29325.1"/>
    <property type="molecule type" value="Genomic_DNA"/>
</dbReference>
<evidence type="ECO:0000256" key="3">
    <source>
        <dbReference type="PROSITE-ProRule" id="PRU00317"/>
    </source>
</evidence>
<dbReference type="SUPFAM" id="SSF48371">
    <property type="entry name" value="ARM repeat"/>
    <property type="match status" value="1"/>
</dbReference>
<dbReference type="OMA" id="YGPEFSI"/>
<evidence type="ECO:0000256" key="2">
    <source>
        <dbReference type="ARBA" id="ARBA00022884"/>
    </source>
</evidence>
<dbReference type="Pfam" id="PF08144">
    <property type="entry name" value="CPL"/>
    <property type="match status" value="1"/>
</dbReference>
<gene>
    <name evidence="6" type="primary">CSON001138</name>
</gene>
<accession>A0A336MGJ9</accession>
<dbReference type="GO" id="GO:0003729">
    <property type="term" value="F:mRNA binding"/>
    <property type="evidence" value="ECO:0007669"/>
    <property type="project" value="TreeGrafter"/>
</dbReference>
<dbReference type="VEuPathDB" id="VectorBase:CSON001138"/>
<name>A0A336MGJ9_CULSO</name>
<protein>
    <submittedName>
        <fullName evidence="6">CSON001138 protein</fullName>
    </submittedName>
</protein>
<sequence length="639" mass="72787">MIVTKKRSIEENQSSEKPVKKQKPSVSSEKPKFTKKLGKKFPIKGKKFQKNDGGKKQQQFKTKADGKTDWNDVKLKKKDLKTQRKKQKAKDVQLYELSVQAKQLYEKLKCKSTPNKHDLCTELHGLLKTGNAYSKLVHSHDIARVVQCLLKYSQAEIRKETSEILLPNIVQMSTSKYAHFCVSRMLKYGTKDIRSKVINGFFGSVVKLVSNKISNELIDIAYNTHATPDEKSEIRQEFYSDLYRTSKVKNVQCLSDTWKTSPELKTAVLASTKSNLLKCANKEMVDNGLVHAVLLDFVKICQDTDQQEVIQAYSGLLAHLASTKDGAHAAIEIYLKAQTKDRRAILKALKEHVEKICKHEFGHLLMITIINCTDDTVMLNKTIFSIIISKLESIASNEWGRKVLEWSVARTDTAFFHPKFILEINEGLKHSKKDAEIRQKEILVIVEKPFTDAISKNPSFWLRGGSTGLLTCAIMKIARGENSKTAYDALASVVSDPEWKVNETEQDMEENTVEPQIPSIKIKKIKKNPLIDENEEQKKEEKLIFGIEHPGLHVVLKKLIKLDIEKSKSDEPQFGTSLMEKLSNETVEKWIPLNRACFVLVALYENNDDSIQEQLKKIIDKKLLKKQQHSGAKILLKKL</sequence>
<dbReference type="SMART" id="SM00025">
    <property type="entry name" value="Pumilio"/>
    <property type="match status" value="4"/>
</dbReference>
<evidence type="ECO:0000259" key="5">
    <source>
        <dbReference type="PROSITE" id="PS50303"/>
    </source>
</evidence>
<feature type="region of interest" description="Disordered" evidence="4">
    <location>
        <begin position="1"/>
        <end position="67"/>
    </location>
</feature>
<dbReference type="InterPro" id="IPR040059">
    <property type="entry name" value="PUM3"/>
</dbReference>
<dbReference type="PANTHER" id="PTHR13389">
    <property type="entry name" value="PUMILIO HOMOLOG 3"/>
    <property type="match status" value="1"/>
</dbReference>